<name>A0A2C6L255_9APIC</name>
<dbReference type="PRINTS" id="PR00081">
    <property type="entry name" value="GDHRDH"/>
</dbReference>
<sequence length="620" mass="67039">MGNTLMPLLWFHRPGHFTRTGVYADPVSPLPYLSLLTTEPCLQASAFAVATFVLVLLLPWITQFTVPEFSFVMFTSFSAFSFFCLHTLPEHLLSVRDVVQKLLASLCNPLLPPRVAVSPVFSQTTQVIVLTIIILSWFRLLRRIAGGFRLPPPHLKTSWFPCPCKVFYSFWSSLLSTARRRRHSLCFSTEALVDSVFSEGAVKSRAGCLPSPEGEKAFFLPLKGKTAVVTGGAGGIGRETARQLALWGAHVLIGCRDTQVGKRVAKDIESEIASLSPSTSSASRHPGRVSVAHLDLCVFPSVRSFASFSLLLFKDRIDILVNNAGVMMLPQLTVVDECGGFEKQFVTNHLGHFLLSLLLLPGLKAASGRIINVSSCAHIWHAKHFRPLDAACTPEASASVAQALAKPLDKLQGRPPVTPVNYDKRAAYGNSKLANIWFTKELQRRLIAEAVGGDGKEPEASHNCVKGHAASGTDDRRENEETSGHDNSASGVGETEQETTKGNHGESLKPLPAGVVGVYAVHPGNVHTQLMRHMVATSKVQSLLIGGVLAHTVMKTAKDGAASQLLLCVVDKNLLLPGGFYADGGPSWVVEAANDSALQEELWNLSEVVCFGGVGKQNLI</sequence>
<evidence type="ECO:0000313" key="4">
    <source>
        <dbReference type="Proteomes" id="UP000221165"/>
    </source>
</evidence>
<gene>
    <name evidence="3" type="ORF">CSUI_004280</name>
</gene>
<accession>A0A2C6L255</accession>
<dbReference type="PRINTS" id="PR00080">
    <property type="entry name" value="SDRFAMILY"/>
</dbReference>
<proteinExistence type="predicted"/>
<protein>
    <submittedName>
        <fullName evidence="3">Short chain dehydrogenase reductase family protein</fullName>
    </submittedName>
</protein>
<dbReference type="SUPFAM" id="SSF51735">
    <property type="entry name" value="NAD(P)-binding Rossmann-fold domains"/>
    <property type="match status" value="1"/>
</dbReference>
<dbReference type="InterPro" id="IPR036291">
    <property type="entry name" value="NAD(P)-bd_dom_sf"/>
</dbReference>
<dbReference type="PANTHER" id="PTHR43157:SF31">
    <property type="entry name" value="PHOSPHATIDYLINOSITOL-GLYCAN BIOSYNTHESIS CLASS F PROTEIN"/>
    <property type="match status" value="1"/>
</dbReference>
<dbReference type="GO" id="GO:0016491">
    <property type="term" value="F:oxidoreductase activity"/>
    <property type="evidence" value="ECO:0007669"/>
    <property type="project" value="UniProtKB-KW"/>
</dbReference>
<evidence type="ECO:0000256" key="1">
    <source>
        <dbReference type="ARBA" id="ARBA00023002"/>
    </source>
</evidence>
<feature type="compositionally biased region" description="Basic and acidic residues" evidence="2">
    <location>
        <begin position="473"/>
        <end position="484"/>
    </location>
</feature>
<dbReference type="Proteomes" id="UP000221165">
    <property type="component" value="Unassembled WGS sequence"/>
</dbReference>
<dbReference type="OrthoDB" id="333269at2759"/>
<feature type="region of interest" description="Disordered" evidence="2">
    <location>
        <begin position="453"/>
        <end position="509"/>
    </location>
</feature>
<evidence type="ECO:0000256" key="2">
    <source>
        <dbReference type="SAM" id="MobiDB-lite"/>
    </source>
</evidence>
<dbReference type="Pfam" id="PF00106">
    <property type="entry name" value="adh_short"/>
    <property type="match status" value="1"/>
</dbReference>
<dbReference type="AlphaFoldDB" id="A0A2C6L255"/>
<reference evidence="3 4" key="1">
    <citation type="journal article" date="2017" name="Int. J. Parasitol.">
        <title>The genome of the protozoan parasite Cystoisospora suis and a reverse vaccinology approach to identify vaccine candidates.</title>
        <authorList>
            <person name="Palmieri N."/>
            <person name="Shrestha A."/>
            <person name="Ruttkowski B."/>
            <person name="Beck T."/>
            <person name="Vogl C."/>
            <person name="Tomley F."/>
            <person name="Blake D.P."/>
            <person name="Joachim A."/>
        </authorList>
    </citation>
    <scope>NUCLEOTIDE SEQUENCE [LARGE SCALE GENOMIC DNA]</scope>
    <source>
        <strain evidence="3 4">Wien I</strain>
    </source>
</reference>
<dbReference type="GeneID" id="94427684"/>
<dbReference type="EMBL" id="MIGC01001968">
    <property type="protein sequence ID" value="PHJ21873.1"/>
    <property type="molecule type" value="Genomic_DNA"/>
</dbReference>
<dbReference type="InterPro" id="IPR002347">
    <property type="entry name" value="SDR_fam"/>
</dbReference>
<keyword evidence="1" id="KW-0560">Oxidoreductase</keyword>
<keyword evidence="4" id="KW-1185">Reference proteome</keyword>
<organism evidence="3 4">
    <name type="scientific">Cystoisospora suis</name>
    <dbReference type="NCBI Taxonomy" id="483139"/>
    <lineage>
        <taxon>Eukaryota</taxon>
        <taxon>Sar</taxon>
        <taxon>Alveolata</taxon>
        <taxon>Apicomplexa</taxon>
        <taxon>Conoidasida</taxon>
        <taxon>Coccidia</taxon>
        <taxon>Eucoccidiorida</taxon>
        <taxon>Eimeriorina</taxon>
        <taxon>Sarcocystidae</taxon>
        <taxon>Cystoisospora</taxon>
    </lineage>
</organism>
<feature type="compositionally biased region" description="Basic and acidic residues" evidence="2">
    <location>
        <begin position="498"/>
        <end position="507"/>
    </location>
</feature>
<dbReference type="RefSeq" id="XP_067923552.1">
    <property type="nucleotide sequence ID" value="XM_068064473.1"/>
</dbReference>
<comment type="caution">
    <text evidence="3">The sequence shown here is derived from an EMBL/GenBank/DDBJ whole genome shotgun (WGS) entry which is preliminary data.</text>
</comment>
<dbReference type="Gene3D" id="3.40.50.720">
    <property type="entry name" value="NAD(P)-binding Rossmann-like Domain"/>
    <property type="match status" value="1"/>
</dbReference>
<evidence type="ECO:0000313" key="3">
    <source>
        <dbReference type="EMBL" id="PHJ21873.1"/>
    </source>
</evidence>
<dbReference type="PANTHER" id="PTHR43157">
    <property type="entry name" value="PHOSPHATIDYLINOSITOL-GLYCAN BIOSYNTHESIS CLASS F PROTEIN-RELATED"/>
    <property type="match status" value="1"/>
</dbReference>
<dbReference type="VEuPathDB" id="ToxoDB:CSUI_004280"/>